<organism evidence="5 6">
    <name type="scientific">Desulfobaculum xiamenense</name>
    <dbReference type="NCBI Taxonomy" id="995050"/>
    <lineage>
        <taxon>Bacteria</taxon>
        <taxon>Pseudomonadati</taxon>
        <taxon>Thermodesulfobacteriota</taxon>
        <taxon>Desulfovibrionia</taxon>
        <taxon>Desulfovibrionales</taxon>
        <taxon>Desulfovibrionaceae</taxon>
        <taxon>Desulfobaculum</taxon>
    </lineage>
</organism>
<dbReference type="RefSeq" id="WP_167940211.1">
    <property type="nucleotide sequence ID" value="NZ_JAATJA010000001.1"/>
</dbReference>
<protein>
    <submittedName>
        <fullName evidence="5">Septal ring factor EnvC (AmiA/AmiB activator)</fullName>
    </submittedName>
</protein>
<keyword evidence="6" id="KW-1185">Reference proteome</keyword>
<evidence type="ECO:0000256" key="3">
    <source>
        <dbReference type="SAM" id="SignalP"/>
    </source>
</evidence>
<accession>A0A846QFW9</accession>
<feature type="chain" id="PRO_5032675697" evidence="3">
    <location>
        <begin position="25"/>
        <end position="383"/>
    </location>
</feature>
<dbReference type="InterPro" id="IPR011055">
    <property type="entry name" value="Dup_hybrid_motif"/>
</dbReference>
<dbReference type="GO" id="GO:0004222">
    <property type="term" value="F:metalloendopeptidase activity"/>
    <property type="evidence" value="ECO:0007669"/>
    <property type="project" value="TreeGrafter"/>
</dbReference>
<evidence type="ECO:0000313" key="6">
    <source>
        <dbReference type="Proteomes" id="UP000580856"/>
    </source>
</evidence>
<gene>
    <name evidence="5" type="ORF">GGQ74_000771</name>
</gene>
<sequence>MTGSTPYRAVLAATVLTLCLVAQASPASARKAARDPYALRQSISIETQRAEEGRSRVETLTDRERELHGDLAGIEDSLGSLRDDIRDRENRLAQLDRKLEQTRQRREALEHRQDRTRDTLRGLVAALWPLRVQAMQGRTNADPDWAATDRHFAWGASVYDDVRRTLAELAERDRELQAVLAEQERLRAEAEKSVDDINAAKDRLLAKRIDFVRSIREVRAERMNEEQALSQIIAAIDQMNYRLKTMSGGTFKTRKGSLPQPVAGKRFRPDGSGGRLAAAPGRNGASYHTVNGAPVNAVFAGRVAHSDILRGFGRVVIVSHGNQYYTLYAFLSECSVSAGQDVAEGQTLGWTGPYPAAGGSGLYFELRFGQKAINPDEWLTAPR</sequence>
<dbReference type="Gene3D" id="2.70.70.10">
    <property type="entry name" value="Glucose Permease (Domain IIA)"/>
    <property type="match status" value="1"/>
</dbReference>
<dbReference type="InterPro" id="IPR016047">
    <property type="entry name" value="M23ase_b-sheet_dom"/>
</dbReference>
<dbReference type="CDD" id="cd12797">
    <property type="entry name" value="M23_peptidase"/>
    <property type="match status" value="1"/>
</dbReference>
<dbReference type="InterPro" id="IPR050570">
    <property type="entry name" value="Cell_wall_metabolism_enzyme"/>
</dbReference>
<dbReference type="PANTHER" id="PTHR21666:SF291">
    <property type="entry name" value="STAGE II SPORULATION PROTEIN Q"/>
    <property type="match status" value="1"/>
</dbReference>
<feature type="signal peptide" evidence="3">
    <location>
        <begin position="1"/>
        <end position="24"/>
    </location>
</feature>
<comment type="caution">
    <text evidence="5">The sequence shown here is derived from an EMBL/GenBank/DDBJ whole genome shotgun (WGS) entry which is preliminary data.</text>
</comment>
<name>A0A846QFW9_9BACT</name>
<dbReference type="AlphaFoldDB" id="A0A846QFW9"/>
<evidence type="ECO:0000259" key="4">
    <source>
        <dbReference type="Pfam" id="PF01551"/>
    </source>
</evidence>
<dbReference type="Pfam" id="PF01551">
    <property type="entry name" value="Peptidase_M23"/>
    <property type="match status" value="1"/>
</dbReference>
<feature type="coiled-coil region" evidence="1">
    <location>
        <begin position="166"/>
        <end position="207"/>
    </location>
</feature>
<evidence type="ECO:0000256" key="2">
    <source>
        <dbReference type="SAM" id="MobiDB-lite"/>
    </source>
</evidence>
<evidence type="ECO:0000256" key="1">
    <source>
        <dbReference type="SAM" id="Coils"/>
    </source>
</evidence>
<keyword evidence="1" id="KW-0175">Coiled coil</keyword>
<dbReference type="Proteomes" id="UP000580856">
    <property type="component" value="Unassembled WGS sequence"/>
</dbReference>
<dbReference type="PANTHER" id="PTHR21666">
    <property type="entry name" value="PEPTIDASE-RELATED"/>
    <property type="match status" value="1"/>
</dbReference>
<proteinExistence type="predicted"/>
<evidence type="ECO:0000313" key="5">
    <source>
        <dbReference type="EMBL" id="NJB67131.1"/>
    </source>
</evidence>
<feature type="domain" description="M23ase beta-sheet core" evidence="4">
    <location>
        <begin position="283"/>
        <end position="375"/>
    </location>
</feature>
<feature type="coiled-coil region" evidence="1">
    <location>
        <begin position="78"/>
        <end position="119"/>
    </location>
</feature>
<feature type="region of interest" description="Disordered" evidence="2">
    <location>
        <begin position="250"/>
        <end position="274"/>
    </location>
</feature>
<dbReference type="SUPFAM" id="SSF51261">
    <property type="entry name" value="Duplicated hybrid motif"/>
    <property type="match status" value="1"/>
</dbReference>
<reference evidence="5 6" key="1">
    <citation type="submission" date="2020-03" db="EMBL/GenBank/DDBJ databases">
        <title>Genomic Encyclopedia of Type Strains, Phase IV (KMG-IV): sequencing the most valuable type-strain genomes for metagenomic binning, comparative biology and taxonomic classification.</title>
        <authorList>
            <person name="Goeker M."/>
        </authorList>
    </citation>
    <scope>NUCLEOTIDE SEQUENCE [LARGE SCALE GENOMIC DNA]</scope>
    <source>
        <strain evidence="5 6">DSM 24233</strain>
    </source>
</reference>
<keyword evidence="3" id="KW-0732">Signal</keyword>
<dbReference type="EMBL" id="JAATJA010000001">
    <property type="protein sequence ID" value="NJB67131.1"/>
    <property type="molecule type" value="Genomic_DNA"/>
</dbReference>